<reference evidence="6 7" key="1">
    <citation type="submission" date="2018-03" db="EMBL/GenBank/DDBJ databases">
        <title>Genomic Encyclopedia of Type Strains, Phase III (KMG-III): the genomes of soil and plant-associated and newly described type strains.</title>
        <authorList>
            <person name="Whitman W."/>
        </authorList>
    </citation>
    <scope>NUCLEOTIDE SEQUENCE [LARGE SCALE GENOMIC DNA]</scope>
    <source>
        <strain evidence="6 7">CGMCC 1.12484</strain>
    </source>
</reference>
<name>A0A2T0VAM1_9MICO</name>
<evidence type="ECO:0000256" key="4">
    <source>
        <dbReference type="SAM" id="MobiDB-lite"/>
    </source>
</evidence>
<protein>
    <submittedName>
        <fullName evidence="6">HAD superfamily hydrolase (TIGR01490 family)</fullName>
    </submittedName>
</protein>
<comment type="caution">
    <text evidence="6">The sequence shown here is derived from an EMBL/GenBank/DDBJ whole genome shotgun (WGS) entry which is preliminary data.</text>
</comment>
<keyword evidence="7" id="KW-1185">Reference proteome</keyword>
<dbReference type="Gene3D" id="1.20.1440.100">
    <property type="entry name" value="SG protein - dephosphorylation function"/>
    <property type="match status" value="1"/>
</dbReference>
<dbReference type="CDD" id="cd09071">
    <property type="entry name" value="FAR_C"/>
    <property type="match status" value="1"/>
</dbReference>
<evidence type="ECO:0000313" key="6">
    <source>
        <dbReference type="EMBL" id="PRY67118.1"/>
    </source>
</evidence>
<dbReference type="SUPFAM" id="SSF51735">
    <property type="entry name" value="NAD(P)-binding Rossmann-fold domains"/>
    <property type="match status" value="1"/>
</dbReference>
<organism evidence="6 7">
    <name type="scientific">Glaciihabitans tibetensis</name>
    <dbReference type="NCBI Taxonomy" id="1266600"/>
    <lineage>
        <taxon>Bacteria</taxon>
        <taxon>Bacillati</taxon>
        <taxon>Actinomycetota</taxon>
        <taxon>Actinomycetes</taxon>
        <taxon>Micrococcales</taxon>
        <taxon>Microbacteriaceae</taxon>
        <taxon>Glaciihabitans</taxon>
    </lineage>
</organism>
<keyword evidence="2" id="KW-0444">Lipid biosynthesis</keyword>
<dbReference type="AlphaFoldDB" id="A0A2T0VAM1"/>
<dbReference type="SUPFAM" id="SSF56784">
    <property type="entry name" value="HAD-like"/>
    <property type="match status" value="1"/>
</dbReference>
<accession>A0A2T0VAM1</accession>
<dbReference type="PANTHER" id="PTHR11011:SF45">
    <property type="entry name" value="FATTY ACYL-COA REDUCTASE CG8306-RELATED"/>
    <property type="match status" value="1"/>
</dbReference>
<evidence type="ECO:0000313" key="7">
    <source>
        <dbReference type="Proteomes" id="UP000237983"/>
    </source>
</evidence>
<proteinExistence type="inferred from homology"/>
<dbReference type="Pfam" id="PF07993">
    <property type="entry name" value="NAD_binding_4"/>
    <property type="match status" value="1"/>
</dbReference>
<dbReference type="Proteomes" id="UP000237983">
    <property type="component" value="Unassembled WGS sequence"/>
</dbReference>
<evidence type="ECO:0000259" key="5">
    <source>
        <dbReference type="Pfam" id="PF07993"/>
    </source>
</evidence>
<evidence type="ECO:0000256" key="2">
    <source>
        <dbReference type="ARBA" id="ARBA00022516"/>
    </source>
</evidence>
<dbReference type="GO" id="GO:0016787">
    <property type="term" value="F:hydrolase activity"/>
    <property type="evidence" value="ECO:0007669"/>
    <property type="project" value="UniProtKB-KW"/>
</dbReference>
<dbReference type="InterPro" id="IPR013120">
    <property type="entry name" value="FAR_NAD-bd"/>
</dbReference>
<dbReference type="PANTHER" id="PTHR11011">
    <property type="entry name" value="MALE STERILITY PROTEIN 2-RELATED"/>
    <property type="match status" value="1"/>
</dbReference>
<comment type="similarity">
    <text evidence="1">Belongs to the fatty acyl-CoA reductase family.</text>
</comment>
<dbReference type="InterPro" id="IPR023214">
    <property type="entry name" value="HAD_sf"/>
</dbReference>
<dbReference type="GO" id="GO:0080019">
    <property type="term" value="F:alcohol-forming very long-chain fatty acyl-CoA reductase activity"/>
    <property type="evidence" value="ECO:0007669"/>
    <property type="project" value="InterPro"/>
</dbReference>
<dbReference type="GO" id="GO:0010345">
    <property type="term" value="P:suberin biosynthetic process"/>
    <property type="evidence" value="ECO:0007669"/>
    <property type="project" value="TreeGrafter"/>
</dbReference>
<dbReference type="InterPro" id="IPR033640">
    <property type="entry name" value="FAR_C"/>
</dbReference>
<feature type="domain" description="Thioester reductase (TE)" evidence="5">
    <location>
        <begin position="38"/>
        <end position="354"/>
    </location>
</feature>
<dbReference type="GO" id="GO:0035336">
    <property type="term" value="P:long-chain fatty-acyl-CoA metabolic process"/>
    <property type="evidence" value="ECO:0007669"/>
    <property type="project" value="TreeGrafter"/>
</dbReference>
<evidence type="ECO:0000256" key="3">
    <source>
        <dbReference type="ARBA" id="ARBA00023098"/>
    </source>
</evidence>
<keyword evidence="6" id="KW-0378">Hydrolase</keyword>
<dbReference type="EMBL" id="PVTL01000007">
    <property type="protein sequence ID" value="PRY67118.1"/>
    <property type="molecule type" value="Genomic_DNA"/>
</dbReference>
<dbReference type="RefSeq" id="WP_245884801.1">
    <property type="nucleotide sequence ID" value="NZ_PVTL01000007.1"/>
</dbReference>
<sequence length="823" mass="89381">MSAHAAGAGGAGSAGAAGSAGSSAGITSGDLGTAHILLTGGTGFVGQAILERLLESHPGTTVSLLVRTKGSTSGQDRLRNLLRKPVFSVWRDRVGDAEVERAVRERLRVVEGSLSAFPELPSDLDVVIHSASTVSFDPPIDQAFETNVGGALGLYSALAASGSNPHVVHVSTAYVGGIRKGIVPEARLTHEVDWRAEYTAAQGARERVQMASRQPETLRGFIHTARAKHGKEGPQAVATAAEAARLEWVQSRLVDYGRMRAESLGWTDVYTLTKAFAERAAEQLWPAAEGRRLSVVRPAIIESALTHPFPGWIDGFKVADPLILAYGRGVLPEFPGLPDSVLDVIPVDFVVNAILAVASNPPAADPQYFHVSSGASNPLPIHRMLQNMNDFFTANPMPHAEHGHVRVPTWKFPGGRRVDRALRGERRRVLQSRMLIERLPSNEATRARIAKLQTRLSDLESLQNFAELYRAYVQTEIIFDDTRTKALFRSLPEAVQADAGFDVASIDWEDYLGRVHFPAITTLTRAFAVRRPETARTAKALPERSDVVAVFDLEGTVVDSNIVEQYLWVRSAGLRKAAWPAEVIGLLADLPRYLAAERRDRGEFIRVFLRRYSGMPAERLDRVVAGGYRDTLLRHTMPEAIARIQEHRAAGHRTVLVTGSIGALVAPLAHLFDEVVAGSMHERDGILTGYLAQPPIVDEARAAWLRHYAEQHNIDLAQSYGYGDSHADLVWLELLGHPHAVNPDTNLSREAQRRRWRIHNWKRGSQRAVLPAPAPAPASVSAGLAPVGAAESVASAEPAPTDIRLTNGPDLTADNPKGVGTAT</sequence>
<dbReference type="Pfam" id="PF12710">
    <property type="entry name" value="HAD"/>
    <property type="match status" value="1"/>
</dbReference>
<dbReference type="Gene3D" id="3.40.50.720">
    <property type="entry name" value="NAD(P)-binding Rossmann-like Domain"/>
    <property type="match status" value="1"/>
</dbReference>
<evidence type="ECO:0000256" key="1">
    <source>
        <dbReference type="ARBA" id="ARBA00005928"/>
    </source>
</evidence>
<dbReference type="InterPro" id="IPR036291">
    <property type="entry name" value="NAD(P)-bd_dom_sf"/>
</dbReference>
<feature type="region of interest" description="Disordered" evidence="4">
    <location>
        <begin position="1"/>
        <end position="24"/>
    </location>
</feature>
<feature type="compositionally biased region" description="Low complexity" evidence="4">
    <location>
        <begin position="777"/>
        <end position="799"/>
    </location>
</feature>
<gene>
    <name evidence="6" type="ORF">B0I08_10711</name>
</gene>
<keyword evidence="3" id="KW-0443">Lipid metabolism</keyword>
<dbReference type="Gene3D" id="3.40.50.1000">
    <property type="entry name" value="HAD superfamily/HAD-like"/>
    <property type="match status" value="1"/>
</dbReference>
<feature type="region of interest" description="Disordered" evidence="4">
    <location>
        <begin position="767"/>
        <end position="823"/>
    </location>
</feature>
<dbReference type="InterPro" id="IPR026055">
    <property type="entry name" value="FAR"/>
</dbReference>
<dbReference type="InterPro" id="IPR036412">
    <property type="entry name" value="HAD-like_sf"/>
</dbReference>